<evidence type="ECO:0000313" key="2">
    <source>
        <dbReference type="EMBL" id="EHQ34155.1"/>
    </source>
</evidence>
<protein>
    <submittedName>
        <fullName evidence="2">Uncharacterized protein</fullName>
    </submittedName>
</protein>
<reference evidence="2 3" key="1">
    <citation type="submission" date="2011-10" db="EMBL/GenBank/DDBJ databases">
        <title>The Improved High-Quality Draft genome of Methanoplanus limicola DSM 2279.</title>
        <authorList>
            <consortium name="US DOE Joint Genome Institute (JGI-PGF)"/>
            <person name="Lucas S."/>
            <person name="Copeland A."/>
            <person name="Lapidus A."/>
            <person name="Glavina del Rio T."/>
            <person name="Dalin E."/>
            <person name="Tice H."/>
            <person name="Bruce D."/>
            <person name="Goodwin L."/>
            <person name="Pitluck S."/>
            <person name="Peters L."/>
            <person name="Mikhailova N."/>
            <person name="Lu M."/>
            <person name="Kyrpides N."/>
            <person name="Mavromatis K."/>
            <person name="Ivanova N."/>
            <person name="Markowitz V."/>
            <person name="Cheng J.-F."/>
            <person name="Hugenholtz P."/>
            <person name="Woyke T."/>
            <person name="Wu D."/>
            <person name="Wirth R."/>
            <person name="Brambilla E.-M."/>
            <person name="Klenk H.-P."/>
            <person name="Eisen J.A."/>
        </authorList>
    </citation>
    <scope>NUCLEOTIDE SEQUENCE [LARGE SCALE GENOMIC DNA]</scope>
    <source>
        <strain evidence="2 3">DSM 2279</strain>
    </source>
</reference>
<dbReference type="Proteomes" id="UP000005741">
    <property type="component" value="Chromosome"/>
</dbReference>
<feature type="region of interest" description="Disordered" evidence="1">
    <location>
        <begin position="141"/>
        <end position="182"/>
    </location>
</feature>
<evidence type="ECO:0000313" key="3">
    <source>
        <dbReference type="Proteomes" id="UP000005741"/>
    </source>
</evidence>
<dbReference type="InParanoid" id="H1YY60"/>
<dbReference type="EMBL" id="CM001436">
    <property type="protein sequence ID" value="EHQ34155.1"/>
    <property type="molecule type" value="Genomic_DNA"/>
</dbReference>
<dbReference type="RefSeq" id="WP_004075735.1">
    <property type="nucleotide sequence ID" value="NZ_CM001436.1"/>
</dbReference>
<organism evidence="2 3">
    <name type="scientific">Methanoplanus limicola DSM 2279</name>
    <dbReference type="NCBI Taxonomy" id="937775"/>
    <lineage>
        <taxon>Archaea</taxon>
        <taxon>Methanobacteriati</taxon>
        <taxon>Methanobacteriota</taxon>
        <taxon>Stenosarchaea group</taxon>
        <taxon>Methanomicrobia</taxon>
        <taxon>Methanomicrobiales</taxon>
        <taxon>Methanomicrobiaceae</taxon>
        <taxon>Methanoplanus</taxon>
    </lineage>
</organism>
<accession>H1YY60</accession>
<dbReference type="HOGENOM" id="CLU_741050_0_0_2"/>
<evidence type="ECO:0000256" key="1">
    <source>
        <dbReference type="SAM" id="MobiDB-lite"/>
    </source>
</evidence>
<sequence length="373" mass="43087">MILEEKISFYDEEDASIFIDHLKKNGCKAQKQIISEGETEESLTGKVNDIVSWLEEPETSGYFLINKDWKDAKKRMKNIEININKIIEKHNTGDVLFKKEDIEESKEFFFETFREKYESILKQISENSEEPTAAEDIAITADSEGNFPSRTDEAEGSNEEQREAESTEDEISPDSEQADDPLEDIDIPMFAYYNMLIEQEFVEESEEGYIAVKEIDGGDVQVNLPMDNVNLPEDFHYREIIRQTHYELTKKYLIKIDPSVHLYCDQEELIDAICELDFDEDDALQLFHNISIKKPVIYRLLEIISDNNGISAGELTKTVNEITIVSRKENSGYDFTLDESTVLMIISELRKTGILSGNDKKIKLADKNKRRQR</sequence>
<name>H1YY60_9EURY</name>
<dbReference type="AlphaFoldDB" id="H1YY60"/>
<proteinExistence type="predicted"/>
<gene>
    <name evidence="2" type="ORF">Metlim_0002</name>
</gene>
<keyword evidence="3" id="KW-1185">Reference proteome</keyword>
<feature type="compositionally biased region" description="Acidic residues" evidence="1">
    <location>
        <begin position="166"/>
        <end position="182"/>
    </location>
</feature>